<evidence type="ECO:0000259" key="9">
    <source>
        <dbReference type="PROSITE" id="PS50071"/>
    </source>
</evidence>
<evidence type="ECO:0000256" key="6">
    <source>
        <dbReference type="PROSITE-ProRule" id="PRU00108"/>
    </source>
</evidence>
<evidence type="ECO:0000256" key="4">
    <source>
        <dbReference type="ARBA" id="ARBA00023155"/>
    </source>
</evidence>
<keyword evidence="5 6" id="KW-0539">Nucleus</keyword>
<protein>
    <recommendedName>
        <fullName evidence="9">Homeobox domain-containing protein</fullName>
    </recommendedName>
</protein>
<gene>
    <name evidence="10" type="ORF">BCV71DRAFT_194365</name>
</gene>
<dbReference type="PANTHER" id="PTHR45793:SF5">
    <property type="entry name" value="HOMEOTIC PROTEIN OCELLILESS"/>
    <property type="match status" value="1"/>
</dbReference>
<evidence type="ECO:0000256" key="7">
    <source>
        <dbReference type="RuleBase" id="RU000682"/>
    </source>
</evidence>
<dbReference type="GO" id="GO:0005634">
    <property type="term" value="C:nucleus"/>
    <property type="evidence" value="ECO:0007669"/>
    <property type="project" value="UniProtKB-SubCell"/>
</dbReference>
<feature type="region of interest" description="Disordered" evidence="8">
    <location>
        <begin position="1"/>
        <end position="27"/>
    </location>
</feature>
<feature type="region of interest" description="Disordered" evidence="8">
    <location>
        <begin position="96"/>
        <end position="127"/>
    </location>
</feature>
<keyword evidence="4 6" id="KW-0371">Homeobox</keyword>
<dbReference type="GO" id="GO:0000981">
    <property type="term" value="F:DNA-binding transcription factor activity, RNA polymerase II-specific"/>
    <property type="evidence" value="ECO:0007669"/>
    <property type="project" value="TreeGrafter"/>
</dbReference>
<dbReference type="Proteomes" id="UP000242381">
    <property type="component" value="Unassembled WGS sequence"/>
</dbReference>
<evidence type="ECO:0000313" key="10">
    <source>
        <dbReference type="EMBL" id="ORE21666.1"/>
    </source>
</evidence>
<evidence type="ECO:0000256" key="5">
    <source>
        <dbReference type="ARBA" id="ARBA00023242"/>
    </source>
</evidence>
<dbReference type="SMART" id="SM00389">
    <property type="entry name" value="HOX"/>
    <property type="match status" value="1"/>
</dbReference>
<evidence type="ECO:0000256" key="8">
    <source>
        <dbReference type="SAM" id="MobiDB-lite"/>
    </source>
</evidence>
<dbReference type="Pfam" id="PF00046">
    <property type="entry name" value="Homeodomain"/>
    <property type="match status" value="1"/>
</dbReference>
<name>A0A1X0SBK5_RHIZD</name>
<dbReference type="PANTHER" id="PTHR45793">
    <property type="entry name" value="HOMEOBOX PROTEIN"/>
    <property type="match status" value="1"/>
</dbReference>
<keyword evidence="2" id="KW-0217">Developmental protein</keyword>
<comment type="subcellular location">
    <subcellularLocation>
        <location evidence="1 6 7">Nucleus</location>
    </subcellularLocation>
</comment>
<feature type="DNA-binding region" description="Homeobox" evidence="6">
    <location>
        <begin position="18"/>
        <end position="77"/>
    </location>
</feature>
<dbReference type="OMA" id="NYQLREN"/>
<sequence length="179" mass="20951">MSYSNQQKLKIKSHEANNRPKRKRITPNQLEVLTSIFERIKTPNYQLREMTARELNMTNREVQVWFQNRRAKLNRKKAQEKEYFFHWPSNYSKEHYQTIPTTSGNNSSSSSSSTSNSSNSSQSSVTSSIASTPTTLYSQIPPQMRPIDILALAAEYVQNCDEEKRLVEERRKSWRPWDS</sequence>
<dbReference type="GO" id="GO:0000978">
    <property type="term" value="F:RNA polymerase II cis-regulatory region sequence-specific DNA binding"/>
    <property type="evidence" value="ECO:0007669"/>
    <property type="project" value="TreeGrafter"/>
</dbReference>
<accession>A0A1X0SBK5</accession>
<organism evidence="10 11">
    <name type="scientific">Rhizopus microsporus</name>
    <dbReference type="NCBI Taxonomy" id="58291"/>
    <lineage>
        <taxon>Eukaryota</taxon>
        <taxon>Fungi</taxon>
        <taxon>Fungi incertae sedis</taxon>
        <taxon>Mucoromycota</taxon>
        <taxon>Mucoromycotina</taxon>
        <taxon>Mucoromycetes</taxon>
        <taxon>Mucorales</taxon>
        <taxon>Mucorineae</taxon>
        <taxon>Rhizopodaceae</taxon>
        <taxon>Rhizopus</taxon>
    </lineage>
</organism>
<evidence type="ECO:0000256" key="2">
    <source>
        <dbReference type="ARBA" id="ARBA00022473"/>
    </source>
</evidence>
<feature type="domain" description="Homeobox" evidence="9">
    <location>
        <begin position="16"/>
        <end position="76"/>
    </location>
</feature>
<dbReference type="AlphaFoldDB" id="A0A1X0SBK5"/>
<dbReference type="Gene3D" id="1.10.10.60">
    <property type="entry name" value="Homeodomain-like"/>
    <property type="match status" value="1"/>
</dbReference>
<dbReference type="InterPro" id="IPR001356">
    <property type="entry name" value="HD"/>
</dbReference>
<evidence type="ECO:0000256" key="3">
    <source>
        <dbReference type="ARBA" id="ARBA00023125"/>
    </source>
</evidence>
<dbReference type="PROSITE" id="PS50071">
    <property type="entry name" value="HOMEOBOX_2"/>
    <property type="match status" value="1"/>
</dbReference>
<dbReference type="CDD" id="cd00086">
    <property type="entry name" value="homeodomain"/>
    <property type="match status" value="1"/>
</dbReference>
<feature type="compositionally biased region" description="Low complexity" evidence="8">
    <location>
        <begin position="101"/>
        <end position="127"/>
    </location>
</feature>
<proteinExistence type="predicted"/>
<evidence type="ECO:0000313" key="11">
    <source>
        <dbReference type="Proteomes" id="UP000242381"/>
    </source>
</evidence>
<keyword evidence="3 6" id="KW-0238">DNA-binding</keyword>
<dbReference type="SUPFAM" id="SSF46689">
    <property type="entry name" value="Homeodomain-like"/>
    <property type="match status" value="1"/>
</dbReference>
<dbReference type="InterPro" id="IPR009057">
    <property type="entry name" value="Homeodomain-like_sf"/>
</dbReference>
<dbReference type="VEuPathDB" id="FungiDB:BCV72DRAFT_224447"/>
<reference evidence="10 11" key="1">
    <citation type="journal article" date="2016" name="Proc. Natl. Acad. Sci. U.S.A.">
        <title>Lipid metabolic changes in an early divergent fungus govern the establishment of a mutualistic symbiosis with endobacteria.</title>
        <authorList>
            <person name="Lastovetsky O.A."/>
            <person name="Gaspar M.L."/>
            <person name="Mondo S.J."/>
            <person name="LaButti K.M."/>
            <person name="Sandor L."/>
            <person name="Grigoriev I.V."/>
            <person name="Henry S.A."/>
            <person name="Pawlowska T.E."/>
        </authorList>
    </citation>
    <scope>NUCLEOTIDE SEQUENCE [LARGE SCALE GENOMIC DNA]</scope>
    <source>
        <strain evidence="10 11">ATCC 11559</strain>
    </source>
</reference>
<evidence type="ECO:0000256" key="1">
    <source>
        <dbReference type="ARBA" id="ARBA00004123"/>
    </source>
</evidence>
<dbReference type="EMBL" id="KV921276">
    <property type="protein sequence ID" value="ORE21666.1"/>
    <property type="molecule type" value="Genomic_DNA"/>
</dbReference>